<accession>A0A1E7EKA0</accession>
<proteinExistence type="predicted"/>
<feature type="region of interest" description="Disordered" evidence="1">
    <location>
        <begin position="56"/>
        <end position="79"/>
    </location>
</feature>
<feature type="region of interest" description="Disordered" evidence="1">
    <location>
        <begin position="14"/>
        <end position="34"/>
    </location>
</feature>
<dbReference type="Proteomes" id="UP000095751">
    <property type="component" value="Unassembled WGS sequence"/>
</dbReference>
<protein>
    <submittedName>
        <fullName evidence="2">Uncharacterized protein</fullName>
    </submittedName>
</protein>
<gene>
    <name evidence="2" type="ORF">FRACYDRAFT_255272</name>
</gene>
<dbReference type="AlphaFoldDB" id="A0A1E7EKA0"/>
<organism evidence="2 3">
    <name type="scientific">Fragilariopsis cylindrus CCMP1102</name>
    <dbReference type="NCBI Taxonomy" id="635003"/>
    <lineage>
        <taxon>Eukaryota</taxon>
        <taxon>Sar</taxon>
        <taxon>Stramenopiles</taxon>
        <taxon>Ochrophyta</taxon>
        <taxon>Bacillariophyta</taxon>
        <taxon>Bacillariophyceae</taxon>
        <taxon>Bacillariophycidae</taxon>
        <taxon>Bacillariales</taxon>
        <taxon>Bacillariaceae</taxon>
        <taxon>Fragilariopsis</taxon>
    </lineage>
</organism>
<dbReference type="EMBL" id="KV784415">
    <property type="protein sequence ID" value="OEU06312.1"/>
    <property type="molecule type" value="Genomic_DNA"/>
</dbReference>
<reference evidence="2 3" key="1">
    <citation type="submission" date="2016-09" db="EMBL/GenBank/DDBJ databases">
        <title>Extensive genetic diversity and differential bi-allelic expression allows diatom success in the polar Southern Ocean.</title>
        <authorList>
            <consortium name="DOE Joint Genome Institute"/>
            <person name="Mock T."/>
            <person name="Otillar R.P."/>
            <person name="Strauss J."/>
            <person name="Dupont C."/>
            <person name="Frickenhaus S."/>
            <person name="Maumus F."/>
            <person name="Mcmullan M."/>
            <person name="Sanges R."/>
            <person name="Schmutz J."/>
            <person name="Toseland A."/>
            <person name="Valas R."/>
            <person name="Veluchamy A."/>
            <person name="Ward B.J."/>
            <person name="Allen A."/>
            <person name="Barry K."/>
            <person name="Falciatore A."/>
            <person name="Ferrante M."/>
            <person name="Fortunato A.E."/>
            <person name="Gloeckner G."/>
            <person name="Gruber A."/>
            <person name="Hipkin R."/>
            <person name="Janech M."/>
            <person name="Kroth P."/>
            <person name="Leese F."/>
            <person name="Lindquist E."/>
            <person name="Lyon B.R."/>
            <person name="Martin J."/>
            <person name="Mayer C."/>
            <person name="Parker M."/>
            <person name="Quesneville H."/>
            <person name="Raymond J."/>
            <person name="Uhlig C."/>
            <person name="Valentin K.U."/>
            <person name="Worden A.Z."/>
            <person name="Armbrust E.V."/>
            <person name="Bowler C."/>
            <person name="Green B."/>
            <person name="Moulton V."/>
            <person name="Van Oosterhout C."/>
            <person name="Grigoriev I."/>
        </authorList>
    </citation>
    <scope>NUCLEOTIDE SEQUENCE [LARGE SCALE GENOMIC DNA]</scope>
    <source>
        <strain evidence="2 3">CCMP1102</strain>
    </source>
</reference>
<dbReference type="KEGG" id="fcy:FRACYDRAFT_255272"/>
<evidence type="ECO:0000313" key="3">
    <source>
        <dbReference type="Proteomes" id="UP000095751"/>
    </source>
</evidence>
<keyword evidence="3" id="KW-1185">Reference proteome</keyword>
<name>A0A1E7EKA0_9STRA</name>
<sequence length="146" mass="15592">MVCSEPFRHYMQSPAPVAKNIQESGSESGGGDAEDFDMIKIQDIVAVKSITDQGAVDLSGDSSGSTVTEDNKQSPETVGDGALSLLVTNDMLVSSETTIGTTKYYLDDFASKLLNSCYKPIISNFGRDIVGKFAVCEFNMENGGSR</sequence>
<dbReference type="InParanoid" id="A0A1E7EKA0"/>
<evidence type="ECO:0000313" key="2">
    <source>
        <dbReference type="EMBL" id="OEU06312.1"/>
    </source>
</evidence>
<evidence type="ECO:0000256" key="1">
    <source>
        <dbReference type="SAM" id="MobiDB-lite"/>
    </source>
</evidence>